<sequence>MKLDIGNAGIDLNDFVIFLQHSKCCLTLLSLMVEEASLPSLDQFLSAFDGTLSALEELHVCFGELFWPTIERETVLASISPITHLLPFLQISGDFCHAMHVVLLAWLQCPLLTCIDIRSPQDCTVDLLDFFQAAVCQIKCMTLKVKDALITDTALCSYLHCPALVTIHLCLVIPNANTLISKLISFHHHDFDTYTPWPHLQCLHLFYIQADQTLLVQLADSRYATITVLTPCKFIAYA</sequence>
<name>A0A0W0FQ53_MONRR</name>
<proteinExistence type="predicted"/>
<comment type="caution">
    <text evidence="1">The sequence shown here is derived from an EMBL/GenBank/DDBJ whole genome shotgun (WGS) entry which is preliminary data.</text>
</comment>
<evidence type="ECO:0000313" key="2">
    <source>
        <dbReference type="Proteomes" id="UP000054988"/>
    </source>
</evidence>
<evidence type="ECO:0000313" key="1">
    <source>
        <dbReference type="EMBL" id="KTB38344.1"/>
    </source>
</evidence>
<organism evidence="1 2">
    <name type="scientific">Moniliophthora roreri</name>
    <name type="common">Frosty pod rot fungus</name>
    <name type="synonym">Monilia roreri</name>
    <dbReference type="NCBI Taxonomy" id="221103"/>
    <lineage>
        <taxon>Eukaryota</taxon>
        <taxon>Fungi</taxon>
        <taxon>Dikarya</taxon>
        <taxon>Basidiomycota</taxon>
        <taxon>Agaricomycotina</taxon>
        <taxon>Agaricomycetes</taxon>
        <taxon>Agaricomycetidae</taxon>
        <taxon>Agaricales</taxon>
        <taxon>Marasmiineae</taxon>
        <taxon>Marasmiaceae</taxon>
        <taxon>Moniliophthora</taxon>
    </lineage>
</organism>
<accession>A0A0W0FQ53</accession>
<dbReference type="Proteomes" id="UP000054988">
    <property type="component" value="Unassembled WGS sequence"/>
</dbReference>
<dbReference type="EMBL" id="LATX01001768">
    <property type="protein sequence ID" value="KTB38344.1"/>
    <property type="molecule type" value="Genomic_DNA"/>
</dbReference>
<reference evidence="1 2" key="1">
    <citation type="submission" date="2015-12" db="EMBL/GenBank/DDBJ databases">
        <title>Draft genome sequence of Moniliophthora roreri, the causal agent of frosty pod rot of cacao.</title>
        <authorList>
            <person name="Aime M.C."/>
            <person name="Diaz-Valderrama J.R."/>
            <person name="Kijpornyongpan T."/>
            <person name="Phillips-Mora W."/>
        </authorList>
    </citation>
    <scope>NUCLEOTIDE SEQUENCE [LARGE SCALE GENOMIC DNA]</scope>
    <source>
        <strain evidence="1 2">MCA 2952</strain>
    </source>
</reference>
<gene>
    <name evidence="1" type="ORF">WG66_9041</name>
</gene>
<dbReference type="AlphaFoldDB" id="A0A0W0FQ53"/>
<protein>
    <submittedName>
        <fullName evidence="1">Uncharacterized protein</fullName>
    </submittedName>
</protein>